<evidence type="ECO:0000259" key="1">
    <source>
        <dbReference type="PROSITE" id="PS50883"/>
    </source>
</evidence>
<dbReference type="AlphaFoldDB" id="A0A5J6LCR8"/>
<dbReference type="InterPro" id="IPR052340">
    <property type="entry name" value="RNase_Y/CdgJ"/>
</dbReference>
<dbReference type="SMART" id="SM00052">
    <property type="entry name" value="EAL"/>
    <property type="match status" value="1"/>
</dbReference>
<dbReference type="SUPFAM" id="SSF141868">
    <property type="entry name" value="EAL domain-like"/>
    <property type="match status" value="1"/>
</dbReference>
<proteinExistence type="predicted"/>
<dbReference type="EMBL" id="CP044222">
    <property type="protein sequence ID" value="QEW06108.1"/>
    <property type="molecule type" value="Genomic_DNA"/>
</dbReference>
<dbReference type="InterPro" id="IPR035919">
    <property type="entry name" value="EAL_sf"/>
</dbReference>
<dbReference type="Pfam" id="PF08668">
    <property type="entry name" value="HDOD"/>
    <property type="match status" value="1"/>
</dbReference>
<evidence type="ECO:0000259" key="2">
    <source>
        <dbReference type="PROSITE" id="PS51833"/>
    </source>
</evidence>
<sequence length="411" mass="46461">MPEQEQKKVTDYCLALQPICDQHLRHVGDELLYRASVNARAAVIDNPLVATARVCNIAFYEMGREALSGPRELFFNTPREWLVNPDLLPPVADRIVLEVLESVEGDAEVMAALRNIKALGYRIALDDFVLNKATSPLLALADIVKIDLLNNGINEQELELYKSYGIQLLAEKVEDFDTFKRCRDLGFTLFQGYFYARPEVRQSQFIKRSSNKAAQLRLLAVLNEREPEYDKLESLMAQDSPLCIRLLRLCNSPLYRRQCEISSLRQAMILVGFSGLRKLIIVILLADNNPCNLLLLPKALTRAAMCERLAEESQHDHPDSAFLVGILSMMDTLLDEPLDKLCLQLPLSEAVREALLKQQGRLGEILRLTIAYEDARLGSASQVVVQRLNRCYMNSVSWANNLLIEVADTDK</sequence>
<accession>A0A5J6LCR8</accession>
<dbReference type="Gene3D" id="3.20.20.450">
    <property type="entry name" value="EAL domain"/>
    <property type="match status" value="1"/>
</dbReference>
<dbReference type="KEGG" id="nik:F5I99_06125"/>
<feature type="domain" description="EAL" evidence="1">
    <location>
        <begin position="1"/>
        <end position="212"/>
    </location>
</feature>
<dbReference type="InterPro" id="IPR013976">
    <property type="entry name" value="HDOD"/>
</dbReference>
<dbReference type="Proteomes" id="UP000325606">
    <property type="component" value="Chromosome"/>
</dbReference>
<feature type="domain" description="HDOD" evidence="2">
    <location>
        <begin position="208"/>
        <end position="394"/>
    </location>
</feature>
<organism evidence="3 4">
    <name type="scientific">Nitrincola iocasae</name>
    <dbReference type="NCBI Taxonomy" id="2614693"/>
    <lineage>
        <taxon>Bacteria</taxon>
        <taxon>Pseudomonadati</taxon>
        <taxon>Pseudomonadota</taxon>
        <taxon>Gammaproteobacteria</taxon>
        <taxon>Oceanospirillales</taxon>
        <taxon>Oceanospirillaceae</taxon>
        <taxon>Nitrincola</taxon>
    </lineage>
</organism>
<reference evidence="3 4" key="1">
    <citation type="submission" date="2019-09" db="EMBL/GenBank/DDBJ databases">
        <title>Nitrincola iocasae sp. nov., a bacterium isolated from the sediment collected at a cold seep field in South China Sea.</title>
        <authorList>
            <person name="Zhang H."/>
            <person name="Wang H."/>
            <person name="Li C."/>
        </authorList>
    </citation>
    <scope>NUCLEOTIDE SEQUENCE [LARGE SCALE GENOMIC DNA]</scope>
    <source>
        <strain evidence="3 4">KXZD1103</strain>
    </source>
</reference>
<dbReference type="InterPro" id="IPR014408">
    <property type="entry name" value="dGMP_Pdiesterase_EAL/HD-GYP"/>
</dbReference>
<dbReference type="RefSeq" id="WP_151054139.1">
    <property type="nucleotide sequence ID" value="NZ_CP044222.1"/>
</dbReference>
<dbReference type="PROSITE" id="PS51833">
    <property type="entry name" value="HDOD"/>
    <property type="match status" value="1"/>
</dbReference>
<dbReference type="Gene3D" id="1.10.3210.10">
    <property type="entry name" value="Hypothetical protein af1432"/>
    <property type="match status" value="1"/>
</dbReference>
<gene>
    <name evidence="3" type="ORF">F5I99_06125</name>
</gene>
<dbReference type="PIRSF" id="PIRSF003180">
    <property type="entry name" value="DiGMPpdiest_YuxH"/>
    <property type="match status" value="1"/>
</dbReference>
<dbReference type="SUPFAM" id="SSF109604">
    <property type="entry name" value="HD-domain/PDEase-like"/>
    <property type="match status" value="1"/>
</dbReference>
<evidence type="ECO:0000313" key="3">
    <source>
        <dbReference type="EMBL" id="QEW06108.1"/>
    </source>
</evidence>
<protein>
    <submittedName>
        <fullName evidence="3">HDOD domain-containing protein</fullName>
    </submittedName>
</protein>
<dbReference type="PANTHER" id="PTHR33525">
    <property type="match status" value="1"/>
</dbReference>
<dbReference type="PANTHER" id="PTHR33525:SF4">
    <property type="entry name" value="CYCLIC DI-GMP PHOSPHODIESTERASE CDGJ"/>
    <property type="match status" value="1"/>
</dbReference>
<name>A0A5J6LCR8_9GAMM</name>
<dbReference type="Pfam" id="PF00563">
    <property type="entry name" value="EAL"/>
    <property type="match status" value="1"/>
</dbReference>
<dbReference type="InterPro" id="IPR001633">
    <property type="entry name" value="EAL_dom"/>
</dbReference>
<keyword evidence="4" id="KW-1185">Reference proteome</keyword>
<dbReference type="PROSITE" id="PS50883">
    <property type="entry name" value="EAL"/>
    <property type="match status" value="1"/>
</dbReference>
<evidence type="ECO:0000313" key="4">
    <source>
        <dbReference type="Proteomes" id="UP000325606"/>
    </source>
</evidence>